<dbReference type="EMBL" id="UINC01141407">
    <property type="protein sequence ID" value="SVD29120.1"/>
    <property type="molecule type" value="Genomic_DNA"/>
</dbReference>
<accession>A0A382U4B0</accession>
<organism evidence="1">
    <name type="scientific">marine metagenome</name>
    <dbReference type="NCBI Taxonomy" id="408172"/>
    <lineage>
        <taxon>unclassified sequences</taxon>
        <taxon>metagenomes</taxon>
        <taxon>ecological metagenomes</taxon>
    </lineage>
</organism>
<sequence>MDIFSFKDKIRVLPVVHGSGHFTRIVRDRMLSSKCDCLAVALPPEYQPSVEQGLDLLPTISLSCLEEENGSVTYVPVDPCQPVIMALRIARQEGIPRHFIDWSTLSFEPRSINFPDTFSLRGLSLEKFCTAMLLTLKRPVPDSQPEKRARWMAYQLHKLEIDHSRILLVCSILDWPWIKE</sequence>
<evidence type="ECO:0000313" key="1">
    <source>
        <dbReference type="EMBL" id="SVD29120.1"/>
    </source>
</evidence>
<dbReference type="AlphaFoldDB" id="A0A382U4B0"/>
<proteinExistence type="predicted"/>
<reference evidence="1" key="1">
    <citation type="submission" date="2018-05" db="EMBL/GenBank/DDBJ databases">
        <authorList>
            <person name="Lanie J.A."/>
            <person name="Ng W.-L."/>
            <person name="Kazmierczak K.M."/>
            <person name="Andrzejewski T.M."/>
            <person name="Davidsen T.M."/>
            <person name="Wayne K.J."/>
            <person name="Tettelin H."/>
            <person name="Glass J.I."/>
            <person name="Rusch D."/>
            <person name="Podicherti R."/>
            <person name="Tsui H.-C.T."/>
            <person name="Winkler M.E."/>
        </authorList>
    </citation>
    <scope>NUCLEOTIDE SEQUENCE</scope>
</reference>
<name>A0A382U4B0_9ZZZZ</name>
<feature type="non-terminal residue" evidence="1">
    <location>
        <position position="180"/>
    </location>
</feature>
<protein>
    <submittedName>
        <fullName evidence="1">Uncharacterized protein</fullName>
    </submittedName>
</protein>
<gene>
    <name evidence="1" type="ORF">METZ01_LOCUS381974</name>
</gene>